<dbReference type="EMBL" id="PPTA01000012">
    <property type="protein sequence ID" value="TFB00068.1"/>
    <property type="molecule type" value="Genomic_DNA"/>
</dbReference>
<dbReference type="GeneID" id="300579734"/>
<dbReference type="RefSeq" id="XP_073556269.1">
    <property type="nucleotide sequence ID" value="XM_073705284.1"/>
</dbReference>
<protein>
    <submittedName>
        <fullName evidence="2">Uncharacterized protein</fullName>
    </submittedName>
</protein>
<keyword evidence="3" id="KW-1185">Reference proteome</keyword>
<sequence>MTTREVAALISQSHPIPSCPGPVTSTTEEPPQSLLAKQRNLAPTSTDPTNEQNAAPVEDADKEVLVERVHNTGAQTPSSLAAQIGHEQQQKSSTYDHHD</sequence>
<comment type="caution">
    <text evidence="2">The sequence shown here is derived from an EMBL/GenBank/DDBJ whole genome shotgun (WGS) entry which is preliminary data.</text>
</comment>
<evidence type="ECO:0000313" key="3">
    <source>
        <dbReference type="Proteomes" id="UP001642720"/>
    </source>
</evidence>
<organism evidence="2 3">
    <name type="scientific">Trichoderma ghanense</name>
    <dbReference type="NCBI Taxonomy" id="65468"/>
    <lineage>
        <taxon>Eukaryota</taxon>
        <taxon>Fungi</taxon>
        <taxon>Dikarya</taxon>
        <taxon>Ascomycota</taxon>
        <taxon>Pezizomycotina</taxon>
        <taxon>Sordariomycetes</taxon>
        <taxon>Hypocreomycetidae</taxon>
        <taxon>Hypocreales</taxon>
        <taxon>Hypocreaceae</taxon>
        <taxon>Trichoderma</taxon>
    </lineage>
</organism>
<feature type="compositionally biased region" description="Polar residues" evidence="1">
    <location>
        <begin position="41"/>
        <end position="53"/>
    </location>
</feature>
<proteinExistence type="predicted"/>
<feature type="region of interest" description="Disordered" evidence="1">
    <location>
        <begin position="1"/>
        <end position="99"/>
    </location>
</feature>
<feature type="compositionally biased region" description="Polar residues" evidence="1">
    <location>
        <begin position="72"/>
        <end position="93"/>
    </location>
</feature>
<accession>A0ABY2GVU5</accession>
<evidence type="ECO:0000313" key="2">
    <source>
        <dbReference type="EMBL" id="TFB00068.1"/>
    </source>
</evidence>
<reference evidence="2 3" key="1">
    <citation type="submission" date="2018-01" db="EMBL/GenBank/DDBJ databases">
        <title>Genome characterization of the sugarcane-associated fungus Trichoderma ghanense CCMA-1212 and their application in lignocelulose bioconversion.</title>
        <authorList>
            <person name="Steindorff A.S."/>
            <person name="Mendes T.D."/>
            <person name="Vilela E.S.D."/>
            <person name="Rodrigues D.S."/>
            <person name="Formighieri E.F."/>
            <person name="Melo I.S."/>
            <person name="Favaro L.C.L."/>
        </authorList>
    </citation>
    <scope>NUCLEOTIDE SEQUENCE [LARGE SCALE GENOMIC DNA]</scope>
    <source>
        <strain evidence="2 3">CCMA-1212</strain>
    </source>
</reference>
<evidence type="ECO:0000256" key="1">
    <source>
        <dbReference type="SAM" id="MobiDB-lite"/>
    </source>
</evidence>
<name>A0ABY2GVU5_9HYPO</name>
<dbReference type="Proteomes" id="UP001642720">
    <property type="component" value="Unassembled WGS sequence"/>
</dbReference>
<gene>
    <name evidence="2" type="ORF">CCMA1212_008137</name>
</gene>